<feature type="signal peptide" evidence="1">
    <location>
        <begin position="1"/>
        <end position="21"/>
    </location>
</feature>
<dbReference type="Pfam" id="PF07589">
    <property type="entry name" value="PEP-CTERM"/>
    <property type="match status" value="1"/>
</dbReference>
<keyword evidence="1" id="KW-0732">Signal</keyword>
<dbReference type="Proteomes" id="UP000470302">
    <property type="component" value="Unassembled WGS sequence"/>
</dbReference>
<accession>A0A845FZS3</accession>
<gene>
    <name evidence="3" type="ORF">GTP91_02455</name>
</gene>
<reference evidence="3 4" key="1">
    <citation type="submission" date="2020-01" db="EMBL/GenBank/DDBJ databases">
        <title>Novel species isolated from a subtropical stream in China.</title>
        <authorList>
            <person name="Lu H."/>
        </authorList>
    </citation>
    <scope>NUCLEOTIDE SEQUENCE [LARGE SCALE GENOMIC DNA]</scope>
    <source>
        <strain evidence="3 4">FT82W</strain>
    </source>
</reference>
<dbReference type="EMBL" id="WWCW01000004">
    <property type="protein sequence ID" value="MYM86038.1"/>
    <property type="molecule type" value="Genomic_DNA"/>
</dbReference>
<feature type="chain" id="PRO_5032474002" evidence="1">
    <location>
        <begin position="22"/>
        <end position="168"/>
    </location>
</feature>
<evidence type="ECO:0000256" key="1">
    <source>
        <dbReference type="SAM" id="SignalP"/>
    </source>
</evidence>
<sequence>MKLKSLLIGTVLAATSMTSYAAGDSQNVPVVLNGSPAAGYSAHFGVDHSVVGTFTDVFTFSPAVGPSLLNAWVQTMNLGGNHDIDFYSADLNGNALTFTPTGVNEAGWLNPTWVSGPLVLTVYGISNSVSASYSGTLNIDPVPEPETYIMMLGGLGILSYLGRRRKKS</sequence>
<dbReference type="InterPro" id="IPR013424">
    <property type="entry name" value="Ice-binding_C"/>
</dbReference>
<dbReference type="AlphaFoldDB" id="A0A845FZS3"/>
<organism evidence="3 4">
    <name type="scientific">Duganella vulcania</name>
    <dbReference type="NCBI Taxonomy" id="2692166"/>
    <lineage>
        <taxon>Bacteria</taxon>
        <taxon>Pseudomonadati</taxon>
        <taxon>Pseudomonadota</taxon>
        <taxon>Betaproteobacteria</taxon>
        <taxon>Burkholderiales</taxon>
        <taxon>Oxalobacteraceae</taxon>
        <taxon>Telluria group</taxon>
        <taxon>Duganella</taxon>
    </lineage>
</organism>
<proteinExistence type="predicted"/>
<comment type="caution">
    <text evidence="3">The sequence shown here is derived from an EMBL/GenBank/DDBJ whole genome shotgun (WGS) entry which is preliminary data.</text>
</comment>
<protein>
    <submittedName>
        <fullName evidence="3">PEP-CTERM sorting domain-containing protein</fullName>
    </submittedName>
</protein>
<evidence type="ECO:0000313" key="3">
    <source>
        <dbReference type="EMBL" id="MYM86038.1"/>
    </source>
</evidence>
<evidence type="ECO:0000259" key="2">
    <source>
        <dbReference type="Pfam" id="PF07589"/>
    </source>
</evidence>
<dbReference type="NCBIfam" id="NF038126">
    <property type="entry name" value="PEP_CTERM_FxDxF"/>
    <property type="match status" value="1"/>
</dbReference>
<feature type="domain" description="Ice-binding protein C-terminal" evidence="2">
    <location>
        <begin position="141"/>
        <end position="165"/>
    </location>
</feature>
<dbReference type="NCBIfam" id="TIGR02595">
    <property type="entry name" value="PEP_CTERM"/>
    <property type="match status" value="1"/>
</dbReference>
<name>A0A845FZS3_9BURK</name>
<evidence type="ECO:0000313" key="4">
    <source>
        <dbReference type="Proteomes" id="UP000470302"/>
    </source>
</evidence>